<dbReference type="Pfam" id="PF01734">
    <property type="entry name" value="Patatin"/>
    <property type="match status" value="1"/>
</dbReference>
<evidence type="ECO:0000256" key="4">
    <source>
        <dbReference type="ARBA" id="ARBA00023098"/>
    </source>
</evidence>
<dbReference type="Gene3D" id="2.40.160.50">
    <property type="entry name" value="membrane protein fhac: a member of the omp85/tpsb transporter family"/>
    <property type="match status" value="1"/>
</dbReference>
<feature type="chain" id="PRO_5037668993" evidence="7">
    <location>
        <begin position="35"/>
        <end position="748"/>
    </location>
</feature>
<dbReference type="Proteomes" id="UP000599578">
    <property type="component" value="Unassembled WGS sequence"/>
</dbReference>
<dbReference type="PANTHER" id="PTHR14226:SF29">
    <property type="entry name" value="NEUROPATHY TARGET ESTERASE SWS"/>
    <property type="match status" value="1"/>
</dbReference>
<keyword evidence="4 6" id="KW-0443">Lipid metabolism</keyword>
<feature type="active site" description="Proton acceptor" evidence="6">
    <location>
        <position position="225"/>
    </location>
</feature>
<dbReference type="AlphaFoldDB" id="A0A917ZQL6"/>
<dbReference type="PROSITE" id="PS51635">
    <property type="entry name" value="PNPLA"/>
    <property type="match status" value="1"/>
</dbReference>
<dbReference type="GO" id="GO:0019867">
    <property type="term" value="C:outer membrane"/>
    <property type="evidence" value="ECO:0007669"/>
    <property type="project" value="InterPro"/>
</dbReference>
<feature type="signal peptide" evidence="7">
    <location>
        <begin position="1"/>
        <end position="34"/>
    </location>
</feature>
<dbReference type="GO" id="GO:0016787">
    <property type="term" value="F:hydrolase activity"/>
    <property type="evidence" value="ECO:0007669"/>
    <property type="project" value="UniProtKB-UniRule"/>
</dbReference>
<dbReference type="InterPro" id="IPR050301">
    <property type="entry name" value="NTE"/>
</dbReference>
<comment type="caution">
    <text evidence="9">The sequence shown here is derived from an EMBL/GenBank/DDBJ whole genome shotgun (WGS) entry which is preliminary data.</text>
</comment>
<dbReference type="GO" id="GO:0016042">
    <property type="term" value="P:lipid catabolic process"/>
    <property type="evidence" value="ECO:0007669"/>
    <property type="project" value="UniProtKB-UniRule"/>
</dbReference>
<dbReference type="PANTHER" id="PTHR14226">
    <property type="entry name" value="NEUROPATHY TARGET ESTERASE/SWISS CHEESE D.MELANOGASTER"/>
    <property type="match status" value="1"/>
</dbReference>
<dbReference type="Gene3D" id="3.10.20.310">
    <property type="entry name" value="membrane protein fhac"/>
    <property type="match status" value="1"/>
</dbReference>
<dbReference type="InterPro" id="IPR016035">
    <property type="entry name" value="Acyl_Trfase/lysoPLipase"/>
</dbReference>
<dbReference type="SUPFAM" id="SSF52151">
    <property type="entry name" value="FabD/lysophospholipase-like"/>
    <property type="match status" value="1"/>
</dbReference>
<dbReference type="Gene3D" id="3.40.1090.10">
    <property type="entry name" value="Cytosolic phospholipase A2 catalytic domain"/>
    <property type="match status" value="2"/>
</dbReference>
<sequence length="748" mass="81482">MLCRCCLLNRCIHWSLAVLLCLAAYCMPAAQVLAGDDAQRPRIGLALSGGGARGAAHVGVLRVLEAQRIPVDYIAGTSMGSIVGGLYASGLAPDDIEDALAAMDWEHIFSDDPPRQERSFRRKRDDDLYLIKAKPGISDDGELKFPTGAIQGQKFDLALRQLTLPVSTETDFDNLRIPFRAVASDLGNGQSVVLSSGDLATAMRASMAVPGAFAATEIDGKLLVDGGITNNIPIDVVRSMGADIVIAVDISSPYLSAEEVEDVFGITAQLTNMLTRSNADRQIATLTDQDILIVPDLADITSADFERSVEAVALGEKAAGRHRDELARLSLAPDAYRGYRLALGETPDRASPVVHFIDIENDSGVGDSLIRERLHQPVGGPLDRDRLERDIGNIYGLELFQTVEYDLVEKDGLTGLLVRARARRWGPNYLQLGLTLSGNEEGDSFYNLGFGYLRTGINEYGGEIRTRLQVGREPLVSAEWYQPLDPLSRYFVNAQVAAKEQIVSFYDGQNPERLADFVVDEALLELAMGREFGVYGEGRLGYRYLTGDVELQTGTPGWPEFDFDTGELFARIYLDRLDNFYFPQSGWLGRIDYAAAREAYGGDGDFDQVELYGTGFYPLGNGHIAGIGGWLGTTLDGEASIQDRFRLGGLLSLSGFASNQLSGEQAGVLTAVYYRRFDPLPYFQWYLGGSTEYGGVWEDKQDIGDDGLFAGSLFLGADTPIGPVYLGVGLAEGGHRAVFFNLGRTLVR</sequence>
<accession>A0A917ZQL6</accession>
<evidence type="ECO:0000256" key="2">
    <source>
        <dbReference type="ARBA" id="ARBA00022801"/>
    </source>
</evidence>
<reference evidence="9 10" key="1">
    <citation type="journal article" date="2014" name="Int. J. Syst. Evol. Microbiol.">
        <title>Complete genome sequence of Corynebacterium casei LMG S-19264T (=DSM 44701T), isolated from a smear-ripened cheese.</title>
        <authorList>
            <consortium name="US DOE Joint Genome Institute (JGI-PGF)"/>
            <person name="Walter F."/>
            <person name="Albersmeier A."/>
            <person name="Kalinowski J."/>
            <person name="Ruckert C."/>
        </authorList>
    </citation>
    <scope>NUCLEOTIDE SEQUENCE [LARGE SCALE GENOMIC DNA]</scope>
    <source>
        <strain evidence="9 10">CGMCC 1.7286</strain>
    </source>
</reference>
<evidence type="ECO:0000256" key="3">
    <source>
        <dbReference type="ARBA" id="ARBA00022963"/>
    </source>
</evidence>
<dbReference type="CDD" id="cd07205">
    <property type="entry name" value="Pat_PNPLA6_PNPLA7_NTE1_like"/>
    <property type="match status" value="1"/>
</dbReference>
<evidence type="ECO:0000256" key="6">
    <source>
        <dbReference type="PROSITE-ProRule" id="PRU01161"/>
    </source>
</evidence>
<evidence type="ECO:0000256" key="7">
    <source>
        <dbReference type="SAM" id="SignalP"/>
    </source>
</evidence>
<keyword evidence="10" id="KW-1185">Reference proteome</keyword>
<evidence type="ECO:0000256" key="5">
    <source>
        <dbReference type="ARBA" id="ARBA00023136"/>
    </source>
</evidence>
<evidence type="ECO:0000313" key="9">
    <source>
        <dbReference type="EMBL" id="GGO88493.1"/>
    </source>
</evidence>
<evidence type="ECO:0000313" key="10">
    <source>
        <dbReference type="Proteomes" id="UP000599578"/>
    </source>
</evidence>
<keyword evidence="5" id="KW-0472">Membrane</keyword>
<evidence type="ECO:0000259" key="8">
    <source>
        <dbReference type="PROSITE" id="PS51635"/>
    </source>
</evidence>
<gene>
    <name evidence="9" type="primary">plpD</name>
    <name evidence="9" type="ORF">GCM10011348_44080</name>
</gene>
<organism evidence="9 10">
    <name type="scientific">Marinobacterium nitratireducens</name>
    <dbReference type="NCBI Taxonomy" id="518897"/>
    <lineage>
        <taxon>Bacteria</taxon>
        <taxon>Pseudomonadati</taxon>
        <taxon>Pseudomonadota</taxon>
        <taxon>Gammaproteobacteria</taxon>
        <taxon>Oceanospirillales</taxon>
        <taxon>Oceanospirillaceae</taxon>
        <taxon>Marinobacterium</taxon>
    </lineage>
</organism>
<dbReference type="InterPro" id="IPR002641">
    <property type="entry name" value="PNPLA_dom"/>
</dbReference>
<keyword evidence="2 6" id="KW-0378">Hydrolase</keyword>
<name>A0A917ZQL6_9GAMM</name>
<feature type="short sequence motif" description="GXSXG" evidence="6">
    <location>
        <begin position="76"/>
        <end position="80"/>
    </location>
</feature>
<dbReference type="Pfam" id="PF01103">
    <property type="entry name" value="Omp85"/>
    <property type="match status" value="1"/>
</dbReference>
<evidence type="ECO:0000256" key="1">
    <source>
        <dbReference type="ARBA" id="ARBA00004370"/>
    </source>
</evidence>
<feature type="short sequence motif" description="GXGXXG" evidence="6">
    <location>
        <begin position="49"/>
        <end position="54"/>
    </location>
</feature>
<feature type="active site" description="Nucleophile" evidence="6">
    <location>
        <position position="78"/>
    </location>
</feature>
<keyword evidence="7" id="KW-0732">Signal</keyword>
<comment type="subcellular location">
    <subcellularLocation>
        <location evidence="1">Membrane</location>
    </subcellularLocation>
</comment>
<proteinExistence type="predicted"/>
<dbReference type="InterPro" id="IPR000184">
    <property type="entry name" value="Bac_surfAg_D15"/>
</dbReference>
<protein>
    <submittedName>
        <fullName evidence="9">Patatin</fullName>
    </submittedName>
</protein>
<keyword evidence="3 6" id="KW-0442">Lipid degradation</keyword>
<feature type="domain" description="PNPLA" evidence="8">
    <location>
        <begin position="45"/>
        <end position="238"/>
    </location>
</feature>
<dbReference type="RefSeq" id="WP_188862805.1">
    <property type="nucleotide sequence ID" value="NZ_BMLT01000017.1"/>
</dbReference>
<dbReference type="EMBL" id="BMLT01000017">
    <property type="protein sequence ID" value="GGO88493.1"/>
    <property type="molecule type" value="Genomic_DNA"/>
</dbReference>
<feature type="short sequence motif" description="DGA/G" evidence="6">
    <location>
        <begin position="225"/>
        <end position="227"/>
    </location>
</feature>